<feature type="compositionally biased region" description="Polar residues" evidence="1">
    <location>
        <begin position="292"/>
        <end position="304"/>
    </location>
</feature>
<accession>A0A9P5YZM2</accession>
<reference evidence="4" key="1">
    <citation type="submission" date="2020-11" db="EMBL/GenBank/DDBJ databases">
        <authorList>
            <consortium name="DOE Joint Genome Institute"/>
            <person name="Ahrendt S."/>
            <person name="Riley R."/>
            <person name="Andreopoulos W."/>
            <person name="Labutti K."/>
            <person name="Pangilinan J."/>
            <person name="Ruiz-Duenas F.J."/>
            <person name="Barrasa J.M."/>
            <person name="Sanchez-Garcia M."/>
            <person name="Camarero S."/>
            <person name="Miyauchi S."/>
            <person name="Serrano A."/>
            <person name="Linde D."/>
            <person name="Babiker R."/>
            <person name="Drula E."/>
            <person name="Ayuso-Fernandez I."/>
            <person name="Pacheco R."/>
            <person name="Padilla G."/>
            <person name="Ferreira P."/>
            <person name="Barriuso J."/>
            <person name="Kellner H."/>
            <person name="Castanera R."/>
            <person name="Alfaro M."/>
            <person name="Ramirez L."/>
            <person name="Pisabarro A.G."/>
            <person name="Kuo A."/>
            <person name="Tritt A."/>
            <person name="Lipzen A."/>
            <person name="He G."/>
            <person name="Yan M."/>
            <person name="Ng V."/>
            <person name="Cullen D."/>
            <person name="Martin F."/>
            <person name="Rosso M.-N."/>
            <person name="Henrissat B."/>
            <person name="Hibbett D."/>
            <person name="Martinez A.T."/>
            <person name="Grigoriev I.V."/>
        </authorList>
    </citation>
    <scope>NUCLEOTIDE SEQUENCE</scope>
    <source>
        <strain evidence="4">CIRM-BRFM 674</strain>
    </source>
</reference>
<feature type="region of interest" description="Disordered" evidence="1">
    <location>
        <begin position="161"/>
        <end position="212"/>
    </location>
</feature>
<feature type="transmembrane region" description="Helical" evidence="2">
    <location>
        <begin position="219"/>
        <end position="240"/>
    </location>
</feature>
<evidence type="ECO:0000256" key="3">
    <source>
        <dbReference type="SAM" id="SignalP"/>
    </source>
</evidence>
<keyword evidence="3" id="KW-0732">Signal</keyword>
<sequence>MLLHTVIHLLILIFAFLNHAVYAQNNITIDDTNAAISYAPAGAWVVSTNSTLDFGGAHMLTQNPNATAVFNFTGIAIYFLSPKWPYTVNTQLSLDGAAPVLVDLIDHTRPDVLEGPETVQSAVVWSATGLNDTVHTLVVSVGSGQPFGIVDGIIYTTTSSSPPSIPLTTISSSSSTSTFTSASTTPSSPSTTNAQPASSDSPSSQTATSASQKIRPLPIVLGSLFGLIGIGVVLLALVFACRRRRRPKSEAWTIDGTLYSSPSSRGAGGASNGSFRKVVNTSGGNDKHNRNHSYTSMPMSSAGSSHWDPGSRPNSPGGYPLNQTTQGAWHNTRFAYVGNTPPPPIPPSMPPASLPLSHQQQDAAARAPNRYTPGVTLSTITENSTPRAEAHASLANSPASMQEGELPPSSEVAGAGAGMAGLGAVGARRAYFGVQGSTTTAVAGQPRLPDYSAQAPQRQGQGQGQGRAGWI</sequence>
<evidence type="ECO:0000256" key="1">
    <source>
        <dbReference type="SAM" id="MobiDB-lite"/>
    </source>
</evidence>
<feature type="region of interest" description="Disordered" evidence="1">
    <location>
        <begin position="441"/>
        <end position="471"/>
    </location>
</feature>
<feature type="compositionally biased region" description="Pro residues" evidence="1">
    <location>
        <begin position="340"/>
        <end position="353"/>
    </location>
</feature>
<dbReference type="Proteomes" id="UP000807469">
    <property type="component" value="Unassembled WGS sequence"/>
</dbReference>
<evidence type="ECO:0008006" key="6">
    <source>
        <dbReference type="Google" id="ProtNLM"/>
    </source>
</evidence>
<feature type="chain" id="PRO_5040418209" description="Transmembrane protein" evidence="3">
    <location>
        <begin position="24"/>
        <end position="471"/>
    </location>
</feature>
<dbReference type="Gene3D" id="2.60.120.260">
    <property type="entry name" value="Galactose-binding domain-like"/>
    <property type="match status" value="1"/>
</dbReference>
<proteinExistence type="predicted"/>
<dbReference type="OrthoDB" id="3234968at2759"/>
<feature type="region of interest" description="Disordered" evidence="1">
    <location>
        <begin position="382"/>
        <end position="412"/>
    </location>
</feature>
<dbReference type="EMBL" id="MU155282">
    <property type="protein sequence ID" value="KAF9476791.1"/>
    <property type="molecule type" value="Genomic_DNA"/>
</dbReference>
<keyword evidence="2" id="KW-0812">Transmembrane</keyword>
<name>A0A9P5YZM2_9AGAR</name>
<feature type="compositionally biased region" description="Gly residues" evidence="1">
    <location>
        <begin position="461"/>
        <end position="471"/>
    </location>
</feature>
<evidence type="ECO:0000313" key="5">
    <source>
        <dbReference type="Proteomes" id="UP000807469"/>
    </source>
</evidence>
<organism evidence="4 5">
    <name type="scientific">Pholiota conissans</name>
    <dbReference type="NCBI Taxonomy" id="109636"/>
    <lineage>
        <taxon>Eukaryota</taxon>
        <taxon>Fungi</taxon>
        <taxon>Dikarya</taxon>
        <taxon>Basidiomycota</taxon>
        <taxon>Agaricomycotina</taxon>
        <taxon>Agaricomycetes</taxon>
        <taxon>Agaricomycetidae</taxon>
        <taxon>Agaricales</taxon>
        <taxon>Agaricineae</taxon>
        <taxon>Strophariaceae</taxon>
        <taxon>Pholiota</taxon>
    </lineage>
</organism>
<comment type="caution">
    <text evidence="4">The sequence shown here is derived from an EMBL/GenBank/DDBJ whole genome shotgun (WGS) entry which is preliminary data.</text>
</comment>
<evidence type="ECO:0000256" key="2">
    <source>
        <dbReference type="SAM" id="Phobius"/>
    </source>
</evidence>
<keyword evidence="2" id="KW-1133">Transmembrane helix</keyword>
<dbReference type="AlphaFoldDB" id="A0A9P5YZM2"/>
<keyword evidence="5" id="KW-1185">Reference proteome</keyword>
<evidence type="ECO:0000313" key="4">
    <source>
        <dbReference type="EMBL" id="KAF9476791.1"/>
    </source>
</evidence>
<protein>
    <recommendedName>
        <fullName evidence="6">Transmembrane protein</fullName>
    </recommendedName>
</protein>
<keyword evidence="2" id="KW-0472">Membrane</keyword>
<feature type="region of interest" description="Disordered" evidence="1">
    <location>
        <begin position="255"/>
        <end position="366"/>
    </location>
</feature>
<gene>
    <name evidence="4" type="ORF">BDN70DRAFT_923057</name>
</gene>
<feature type="signal peptide" evidence="3">
    <location>
        <begin position="1"/>
        <end position="23"/>
    </location>
</feature>